<feature type="region of interest" description="Disordered" evidence="1">
    <location>
        <begin position="512"/>
        <end position="642"/>
    </location>
</feature>
<dbReference type="EMBL" id="JARBJD010000095">
    <property type="protein sequence ID" value="KAK2953150.1"/>
    <property type="molecule type" value="Genomic_DNA"/>
</dbReference>
<feature type="compositionally biased region" description="Polar residues" evidence="1">
    <location>
        <begin position="554"/>
        <end position="565"/>
    </location>
</feature>
<feature type="compositionally biased region" description="Polar residues" evidence="1">
    <location>
        <begin position="588"/>
        <end position="606"/>
    </location>
</feature>
<feature type="compositionally biased region" description="Low complexity" evidence="1">
    <location>
        <begin position="323"/>
        <end position="336"/>
    </location>
</feature>
<evidence type="ECO:0000313" key="3">
    <source>
        <dbReference type="Proteomes" id="UP001281761"/>
    </source>
</evidence>
<comment type="caution">
    <text evidence="2">The sequence shown here is derived from an EMBL/GenBank/DDBJ whole genome shotgun (WGS) entry which is preliminary data.</text>
</comment>
<evidence type="ECO:0000313" key="2">
    <source>
        <dbReference type="EMBL" id="KAK2953150.1"/>
    </source>
</evidence>
<organism evidence="2 3">
    <name type="scientific">Blattamonas nauphoetae</name>
    <dbReference type="NCBI Taxonomy" id="2049346"/>
    <lineage>
        <taxon>Eukaryota</taxon>
        <taxon>Metamonada</taxon>
        <taxon>Preaxostyla</taxon>
        <taxon>Oxymonadida</taxon>
        <taxon>Blattamonas</taxon>
    </lineage>
</organism>
<gene>
    <name evidence="2" type="ORF">BLNAU_11936</name>
</gene>
<dbReference type="Proteomes" id="UP001281761">
    <property type="component" value="Unassembled WGS sequence"/>
</dbReference>
<protein>
    <submittedName>
        <fullName evidence="2">Uncharacterized protein</fullName>
    </submittedName>
</protein>
<name>A0ABQ9XNS2_9EUKA</name>
<feature type="compositionally biased region" description="Polar residues" evidence="1">
    <location>
        <begin position="452"/>
        <end position="465"/>
    </location>
</feature>
<evidence type="ECO:0000256" key="1">
    <source>
        <dbReference type="SAM" id="MobiDB-lite"/>
    </source>
</evidence>
<feature type="compositionally biased region" description="Low complexity" evidence="1">
    <location>
        <begin position="614"/>
        <end position="638"/>
    </location>
</feature>
<feature type="compositionally biased region" description="Basic residues" evidence="1">
    <location>
        <begin position="308"/>
        <end position="322"/>
    </location>
</feature>
<feature type="region of interest" description="Disordered" evidence="1">
    <location>
        <begin position="431"/>
        <end position="466"/>
    </location>
</feature>
<feature type="compositionally biased region" description="Polar residues" evidence="1">
    <location>
        <begin position="663"/>
        <end position="681"/>
    </location>
</feature>
<proteinExistence type="predicted"/>
<sequence length="831" mass="92449">MHFSLTITTLADQPLHVSLPSTLFPDIDPDNEEIIQCTIDSFYTQIKSNIKPKYAIPSLQSQLTPAESPLFYHNVVFTADHLIEAYNVRKMNSSLNSTSTIPGVHQHIVIVEVWGKVRRPTFHDVQFSEPELSENENSNSSSQLIDILLGLAQVPVTRSGISLLEAFDNMTQKSSKNKKRKAENDKARQKQIEATVVETEKIIPLRNPLNNQHSPSCFEFSPNHTDIIPKLSLVFHLGTEPALTDYFLGNQVTYQDPGLDKPKKKKKDYQVPFQTMTHPPAMDLTPSNAERVWKEIPEAWTAEEPPKKKPSKPKRSKQKRKLSQSPTRTPSTSSTPTRKRQLSPSPTKPKPQIQISFAPKPFSPPDPSQILPLREHPLLKKAQQDGELGQMPTPSQLNRISVDGHIKQQLEVPASMEPQPDVGIVQQPNPQISFLSEHPPSEGSLPAALSPTRLSTSPPQTQTQYRAPVFPPYSRHFMNDDTRGEYLHANLSTVNDSLNQLLAKFSSRLQHSTPPLNRQFSPPPLPSSLVQTPPSPQHDATEPLEVPLSDLPSVRNTRQSRSTQGRPEFDDEHTRINLHPLALATPRTLHSTSNDTQATGRSSTACTRPHTHTLHTTPLTPSPLLDTPPQSLPRGGRSPPLPPNIGLLSPPRMLVPQSRHLVSPNSRMSTEPTRHTANTAKSRTDDLHTNHRPLSITLRRRTDIARAHRTLSDPLPTTAGVRNRLILATRRLATHTTHLHHNAVLKVRLHTFTLPHLLAKRNPCVTNQSRPILPSAAPLVSRSTSLGHILALPALISTMDDCCLGQMFLVRRSPKSSSCQDGHSESNGTAR</sequence>
<feature type="region of interest" description="Disordered" evidence="1">
    <location>
        <begin position="297"/>
        <end position="371"/>
    </location>
</feature>
<reference evidence="2 3" key="1">
    <citation type="journal article" date="2022" name="bioRxiv">
        <title>Genomics of Preaxostyla Flagellates Illuminates Evolutionary Transitions and the Path Towards Mitochondrial Loss.</title>
        <authorList>
            <person name="Novak L.V.F."/>
            <person name="Treitli S.C."/>
            <person name="Pyrih J."/>
            <person name="Halakuc P."/>
            <person name="Pipaliya S.V."/>
            <person name="Vacek V."/>
            <person name="Brzon O."/>
            <person name="Soukal P."/>
            <person name="Eme L."/>
            <person name="Dacks J.B."/>
            <person name="Karnkowska A."/>
            <person name="Elias M."/>
            <person name="Hampl V."/>
        </authorList>
    </citation>
    <scope>NUCLEOTIDE SEQUENCE [LARGE SCALE GENOMIC DNA]</scope>
    <source>
        <strain evidence="2">NAU3</strain>
        <tissue evidence="2">Gut</tissue>
    </source>
</reference>
<accession>A0ABQ9XNS2</accession>
<keyword evidence="3" id="KW-1185">Reference proteome</keyword>
<feature type="region of interest" description="Disordered" evidence="1">
    <location>
        <begin position="662"/>
        <end position="688"/>
    </location>
</feature>